<evidence type="ECO:0000256" key="9">
    <source>
        <dbReference type="ARBA" id="ARBA00022840"/>
    </source>
</evidence>
<dbReference type="RefSeq" id="WP_011411563.1">
    <property type="nucleotide sequence ID" value="NC_007712.1"/>
</dbReference>
<dbReference type="AlphaFoldDB" id="Q2NS61"/>
<comment type="catalytic activity">
    <reaction evidence="1">
        <text>5-(2-hydroxyethyl)-4-methylthiazole + ATP = 4-methyl-5-(2-phosphooxyethyl)-thiazole + ADP + H(+)</text>
        <dbReference type="Rhea" id="RHEA:24212"/>
        <dbReference type="ChEBI" id="CHEBI:15378"/>
        <dbReference type="ChEBI" id="CHEBI:17957"/>
        <dbReference type="ChEBI" id="CHEBI:30616"/>
        <dbReference type="ChEBI" id="CHEBI:58296"/>
        <dbReference type="ChEBI" id="CHEBI:456216"/>
        <dbReference type="EC" id="2.7.1.50"/>
    </reaction>
</comment>
<dbReference type="HOGENOM" id="CLU_019943_0_1_6"/>
<evidence type="ECO:0000256" key="5">
    <source>
        <dbReference type="ARBA" id="ARBA00022679"/>
    </source>
</evidence>
<dbReference type="GO" id="GO:0009228">
    <property type="term" value="P:thiamine biosynthetic process"/>
    <property type="evidence" value="ECO:0007669"/>
    <property type="project" value="UniProtKB-KW"/>
</dbReference>
<organism evidence="12 14">
    <name type="scientific">Sodalis glossinidius (strain morsitans)</name>
    <dbReference type="NCBI Taxonomy" id="343509"/>
    <lineage>
        <taxon>Bacteria</taxon>
        <taxon>Pseudomonadati</taxon>
        <taxon>Pseudomonadota</taxon>
        <taxon>Gammaproteobacteria</taxon>
        <taxon>Enterobacterales</taxon>
        <taxon>Bruguierivoracaceae</taxon>
        <taxon>Sodalis</taxon>
    </lineage>
</organism>
<evidence type="ECO:0000256" key="6">
    <source>
        <dbReference type="ARBA" id="ARBA00022723"/>
    </source>
</evidence>
<keyword evidence="14" id="KW-1185">Reference proteome</keyword>
<evidence type="ECO:0000256" key="1">
    <source>
        <dbReference type="ARBA" id="ARBA00001771"/>
    </source>
</evidence>
<dbReference type="Gene3D" id="3.40.1190.20">
    <property type="match status" value="2"/>
</dbReference>
<keyword evidence="10" id="KW-0460">Magnesium</keyword>
<keyword evidence="8 12" id="KW-0418">Kinase</keyword>
<dbReference type="SUPFAM" id="SSF53613">
    <property type="entry name" value="Ribokinase-like"/>
    <property type="match status" value="1"/>
</dbReference>
<comment type="cofactor">
    <cofactor evidence="2">
        <name>Mg(2+)</name>
        <dbReference type="ChEBI" id="CHEBI:18420"/>
    </cofactor>
</comment>
<dbReference type="InterPro" id="IPR029056">
    <property type="entry name" value="Ribokinase-like"/>
</dbReference>
<evidence type="ECO:0000313" key="14">
    <source>
        <dbReference type="Proteomes" id="UP000001932"/>
    </source>
</evidence>
<protein>
    <recommendedName>
        <fullName evidence="4">hydroxyethylthiazole kinase</fullName>
        <ecNumber evidence="4">2.7.1.50</ecNumber>
    </recommendedName>
</protein>
<dbReference type="GO" id="GO:0009229">
    <property type="term" value="P:thiamine diphosphate biosynthetic process"/>
    <property type="evidence" value="ECO:0007669"/>
    <property type="project" value="UniProtKB-UniPathway"/>
</dbReference>
<dbReference type="InterPro" id="IPR000417">
    <property type="entry name" value="Hyethyz_kinase"/>
</dbReference>
<dbReference type="STRING" id="343509.SG1739"/>
<reference evidence="12 14" key="1">
    <citation type="journal article" date="2006" name="Genome Res.">
        <title>Massive genome erosion and functional adaptations provide insights into the symbiotic lifestyle of Sodalis glossinidius in the tsetse host.</title>
        <authorList>
            <person name="Toh H."/>
            <person name="Weiss B.L."/>
            <person name="Perkin S.A.H."/>
            <person name="Yamashita A."/>
            <person name="Oshima K."/>
            <person name="Hattori M."/>
            <person name="Aksoy S."/>
        </authorList>
    </citation>
    <scope>NUCLEOTIDE SEQUENCE [LARGE SCALE GENOMIC DNA]</scope>
    <source>
        <strain evidence="14">morsitans</strain>
        <strain evidence="12">Morsitans</strain>
    </source>
</reference>
<keyword evidence="7" id="KW-0547">Nucleotide-binding</keyword>
<evidence type="ECO:0000256" key="8">
    <source>
        <dbReference type="ARBA" id="ARBA00022777"/>
    </source>
</evidence>
<evidence type="ECO:0000256" key="10">
    <source>
        <dbReference type="ARBA" id="ARBA00022842"/>
    </source>
</evidence>
<comment type="pathway">
    <text evidence="3">Cofactor biosynthesis; thiamine diphosphate biosynthesis; 4-methyl-5-(2-phosphoethyl)-thiazole from 5-(2-hydroxyethyl)-4-methylthiazole: step 1/1.</text>
</comment>
<dbReference type="Proteomes" id="UP000245838">
    <property type="component" value="Chromosome sggmmb4_Chromosome"/>
</dbReference>
<evidence type="ECO:0000313" key="15">
    <source>
        <dbReference type="Proteomes" id="UP000245838"/>
    </source>
</evidence>
<dbReference type="OrthoDB" id="8909021at2"/>
<evidence type="ECO:0000313" key="13">
    <source>
        <dbReference type="EMBL" id="CRL45909.1"/>
    </source>
</evidence>
<dbReference type="EMBL" id="AP008232">
    <property type="protein sequence ID" value="BAE75014.1"/>
    <property type="molecule type" value="Genomic_DNA"/>
</dbReference>
<dbReference type="Proteomes" id="UP000001932">
    <property type="component" value="Chromosome"/>
</dbReference>
<sequence>MQPSELPGAIAAYTLQQLRHQAQLVHCFTNDVVQTLTANILLELGASPPPMVVEPEEAAQFSAIADALLINIGTLCQQRVAAMLAGIAPAGRCVDSGDDSVQALPAARVLAKACGAIVAVTGAVDLITDGNRTWQVDDGHPLMTRVTGTGCVLSAVAAACCALPGERLDNVAGAFSIENKERRRLFWHLCFH</sequence>
<dbReference type="eggNOG" id="COG2145">
    <property type="taxonomic scope" value="Bacteria"/>
</dbReference>
<dbReference type="BioCyc" id="SGLO343509:SGP1_RS15780-MONOMER"/>
<evidence type="ECO:0000256" key="3">
    <source>
        <dbReference type="ARBA" id="ARBA00004868"/>
    </source>
</evidence>
<dbReference type="GO" id="GO:0005524">
    <property type="term" value="F:ATP binding"/>
    <property type="evidence" value="ECO:0007669"/>
    <property type="project" value="UniProtKB-KW"/>
</dbReference>
<accession>Q2NS61</accession>
<keyword evidence="9" id="KW-0067">ATP-binding</keyword>
<evidence type="ECO:0000256" key="7">
    <source>
        <dbReference type="ARBA" id="ARBA00022741"/>
    </source>
</evidence>
<gene>
    <name evidence="13" type="primary">thiM</name>
    <name evidence="12" type="ordered locus">SG1739</name>
    <name evidence="13" type="ORF">SGGMMB4_04054</name>
</gene>
<name>Q2NS61_SODGM</name>
<keyword evidence="5" id="KW-0808">Transferase</keyword>
<dbReference type="KEGG" id="sgl:SG1739"/>
<proteinExistence type="predicted"/>
<dbReference type="EMBL" id="LN854557">
    <property type="protein sequence ID" value="CRL45909.1"/>
    <property type="molecule type" value="Genomic_DNA"/>
</dbReference>
<reference evidence="13 15" key="2">
    <citation type="submission" date="2015-05" db="EMBL/GenBank/DDBJ databases">
        <authorList>
            <person name="Goodhead I."/>
        </authorList>
    </citation>
    <scope>NUCLEOTIDE SEQUENCE [LARGE SCALE GENOMIC DNA]</scope>
    <source>
        <strain evidence="13">B4</strain>
        <strain evidence="15">morsitans</strain>
    </source>
</reference>
<dbReference type="EC" id="2.7.1.50" evidence="4"/>
<dbReference type="GO" id="GO:0000287">
    <property type="term" value="F:magnesium ion binding"/>
    <property type="evidence" value="ECO:0007669"/>
    <property type="project" value="InterPro"/>
</dbReference>
<dbReference type="Pfam" id="PF02110">
    <property type="entry name" value="HK"/>
    <property type="match status" value="1"/>
</dbReference>
<evidence type="ECO:0000256" key="2">
    <source>
        <dbReference type="ARBA" id="ARBA00001946"/>
    </source>
</evidence>
<dbReference type="UniPathway" id="UPA00060">
    <property type="reaction ID" value="UER00139"/>
</dbReference>
<keyword evidence="11" id="KW-0784">Thiamine biosynthesis</keyword>
<dbReference type="GO" id="GO:0004417">
    <property type="term" value="F:hydroxyethylthiazole kinase activity"/>
    <property type="evidence" value="ECO:0007669"/>
    <property type="project" value="UniProtKB-EC"/>
</dbReference>
<evidence type="ECO:0000313" key="12">
    <source>
        <dbReference type="EMBL" id="BAE75014.1"/>
    </source>
</evidence>
<evidence type="ECO:0000256" key="11">
    <source>
        <dbReference type="ARBA" id="ARBA00022977"/>
    </source>
</evidence>
<dbReference type="PRINTS" id="PR01099">
    <property type="entry name" value="HYETHTZKNASE"/>
</dbReference>
<evidence type="ECO:0000256" key="4">
    <source>
        <dbReference type="ARBA" id="ARBA00012129"/>
    </source>
</evidence>
<keyword evidence="6" id="KW-0479">Metal-binding</keyword>